<dbReference type="OrthoDB" id="5971719at2759"/>
<evidence type="ECO:0000259" key="12">
    <source>
        <dbReference type="PROSITE" id="PS50002"/>
    </source>
</evidence>
<feature type="compositionally biased region" description="Low complexity" evidence="11">
    <location>
        <begin position="360"/>
        <end position="377"/>
    </location>
</feature>
<comment type="similarity">
    <text evidence="3">Belongs to the ABI family.</text>
</comment>
<accession>A0A1D1UNB5</accession>
<dbReference type="PANTHER" id="PTHR10460:SF0">
    <property type="entry name" value="ABELSON INTERACTING PROTEIN, ISOFORM D"/>
    <property type="match status" value="1"/>
</dbReference>
<dbReference type="CDD" id="cd11826">
    <property type="entry name" value="SH3_Abi"/>
    <property type="match status" value="1"/>
</dbReference>
<evidence type="ECO:0000256" key="8">
    <source>
        <dbReference type="ARBA" id="ARBA00023212"/>
    </source>
</evidence>
<dbReference type="Gene3D" id="6.10.140.1620">
    <property type="match status" value="1"/>
</dbReference>
<evidence type="ECO:0000256" key="11">
    <source>
        <dbReference type="SAM" id="MobiDB-lite"/>
    </source>
</evidence>
<dbReference type="GO" id="GO:0030027">
    <property type="term" value="C:lamellipodium"/>
    <property type="evidence" value="ECO:0007669"/>
    <property type="project" value="UniProtKB-SubCell"/>
</dbReference>
<reference evidence="13 14" key="1">
    <citation type="journal article" date="2016" name="Nat. Commun.">
        <title>Extremotolerant tardigrade genome and improved radiotolerance of human cultured cells by tardigrade-unique protein.</title>
        <authorList>
            <person name="Hashimoto T."/>
            <person name="Horikawa D.D."/>
            <person name="Saito Y."/>
            <person name="Kuwahara H."/>
            <person name="Kozuka-Hata H."/>
            <person name="Shin-I T."/>
            <person name="Minakuchi Y."/>
            <person name="Ohishi K."/>
            <person name="Motoyama A."/>
            <person name="Aizu T."/>
            <person name="Enomoto A."/>
            <person name="Kondo K."/>
            <person name="Tanaka S."/>
            <person name="Hara Y."/>
            <person name="Koshikawa S."/>
            <person name="Sagara H."/>
            <person name="Miura T."/>
            <person name="Yokobori S."/>
            <person name="Miyagawa K."/>
            <person name="Suzuki Y."/>
            <person name="Kubo T."/>
            <person name="Oyama M."/>
            <person name="Kohara Y."/>
            <person name="Fujiyama A."/>
            <person name="Arakawa K."/>
            <person name="Katayama T."/>
            <person name="Toyoda A."/>
            <person name="Kunieda T."/>
        </authorList>
    </citation>
    <scope>NUCLEOTIDE SEQUENCE [LARGE SCALE GENOMIC DNA]</scope>
    <source>
        <strain evidence="13 14">YOKOZUNA-1</strain>
    </source>
</reference>
<comment type="caution">
    <text evidence="13">The sequence shown here is derived from an EMBL/GenBank/DDBJ whole genome shotgun (WGS) entry which is preliminary data.</text>
</comment>
<keyword evidence="9" id="KW-0966">Cell projection</keyword>
<keyword evidence="7" id="KW-0175">Coiled coil</keyword>
<evidence type="ECO:0000256" key="6">
    <source>
        <dbReference type="ARBA" id="ARBA00022553"/>
    </source>
</evidence>
<evidence type="ECO:0000256" key="3">
    <source>
        <dbReference type="ARBA" id="ARBA00010020"/>
    </source>
</evidence>
<keyword evidence="8" id="KW-0206">Cytoskeleton</keyword>
<protein>
    <recommendedName>
        <fullName evidence="12">SH3 domain-containing protein</fullName>
    </recommendedName>
</protein>
<dbReference type="FunFam" id="2.30.30.40:FF:000002">
    <property type="entry name" value="abl interactor 1 isoform X1"/>
    <property type="match status" value="1"/>
</dbReference>
<feature type="compositionally biased region" description="Polar residues" evidence="11">
    <location>
        <begin position="381"/>
        <end position="394"/>
    </location>
</feature>
<evidence type="ECO:0000256" key="5">
    <source>
        <dbReference type="ARBA" id="ARBA00022490"/>
    </source>
</evidence>
<evidence type="ECO:0000256" key="7">
    <source>
        <dbReference type="ARBA" id="ARBA00023054"/>
    </source>
</evidence>
<keyword evidence="5" id="KW-0963">Cytoplasm</keyword>
<dbReference type="PROSITE" id="PS50002">
    <property type="entry name" value="SH3"/>
    <property type="match status" value="1"/>
</dbReference>
<evidence type="ECO:0000256" key="2">
    <source>
        <dbReference type="ARBA" id="ARBA00004510"/>
    </source>
</evidence>
<dbReference type="Gene3D" id="2.30.30.40">
    <property type="entry name" value="SH3 Domains"/>
    <property type="match status" value="1"/>
</dbReference>
<feature type="region of interest" description="Disordered" evidence="11">
    <location>
        <begin position="268"/>
        <end position="463"/>
    </location>
</feature>
<dbReference type="SUPFAM" id="SSF50044">
    <property type="entry name" value="SH3-domain"/>
    <property type="match status" value="1"/>
</dbReference>
<dbReference type="InterPro" id="IPR028455">
    <property type="entry name" value="ABI3_SH3"/>
</dbReference>
<dbReference type="InterPro" id="IPR012849">
    <property type="entry name" value="Abl-interactor_HHR_dom"/>
</dbReference>
<dbReference type="GO" id="GO:0001764">
    <property type="term" value="P:neuron migration"/>
    <property type="evidence" value="ECO:0007669"/>
    <property type="project" value="TreeGrafter"/>
</dbReference>
<feature type="compositionally biased region" description="Pro residues" evidence="11">
    <location>
        <begin position="346"/>
        <end position="355"/>
    </location>
</feature>
<feature type="compositionally biased region" description="Low complexity" evidence="11">
    <location>
        <begin position="268"/>
        <end position="278"/>
    </location>
</feature>
<dbReference type="InterPro" id="IPR001452">
    <property type="entry name" value="SH3_domain"/>
</dbReference>
<feature type="compositionally biased region" description="Pro residues" evidence="11">
    <location>
        <begin position="452"/>
        <end position="462"/>
    </location>
</feature>
<organism evidence="13 14">
    <name type="scientific">Ramazzottius varieornatus</name>
    <name type="common">Water bear</name>
    <name type="synonym">Tardigrade</name>
    <dbReference type="NCBI Taxonomy" id="947166"/>
    <lineage>
        <taxon>Eukaryota</taxon>
        <taxon>Metazoa</taxon>
        <taxon>Ecdysozoa</taxon>
        <taxon>Tardigrada</taxon>
        <taxon>Eutardigrada</taxon>
        <taxon>Parachela</taxon>
        <taxon>Hypsibioidea</taxon>
        <taxon>Ramazzottiidae</taxon>
        <taxon>Ramazzottius</taxon>
    </lineage>
</organism>
<evidence type="ECO:0000256" key="10">
    <source>
        <dbReference type="PROSITE-ProRule" id="PRU00192"/>
    </source>
</evidence>
<evidence type="ECO:0000256" key="1">
    <source>
        <dbReference type="ARBA" id="ARBA00004245"/>
    </source>
</evidence>
<dbReference type="Pfam" id="PF07815">
    <property type="entry name" value="Abi_HHR"/>
    <property type="match status" value="1"/>
</dbReference>
<proteinExistence type="inferred from homology"/>
<name>A0A1D1UNB5_RAMVA</name>
<feature type="compositionally biased region" description="Polar residues" evidence="11">
    <location>
        <begin position="415"/>
        <end position="450"/>
    </location>
</feature>
<dbReference type="PANTHER" id="PTHR10460">
    <property type="entry name" value="ABL INTERACTOR FAMILY MEMBER"/>
    <property type="match status" value="1"/>
</dbReference>
<dbReference type="GO" id="GO:0098858">
    <property type="term" value="C:actin-based cell projection"/>
    <property type="evidence" value="ECO:0007669"/>
    <property type="project" value="TreeGrafter"/>
</dbReference>
<evidence type="ECO:0000256" key="9">
    <source>
        <dbReference type="ARBA" id="ARBA00023273"/>
    </source>
</evidence>
<keyword evidence="4 10" id="KW-0728">SH3 domain</keyword>
<dbReference type="PRINTS" id="PR00452">
    <property type="entry name" value="SH3DOMAIN"/>
</dbReference>
<keyword evidence="6" id="KW-0597">Phosphoprotein</keyword>
<evidence type="ECO:0000313" key="13">
    <source>
        <dbReference type="EMBL" id="GAU90931.1"/>
    </source>
</evidence>
<keyword evidence="14" id="KW-1185">Reference proteome</keyword>
<dbReference type="Proteomes" id="UP000186922">
    <property type="component" value="Unassembled WGS sequence"/>
</dbReference>
<dbReference type="InterPro" id="IPR028457">
    <property type="entry name" value="ABI"/>
</dbReference>
<comment type="subcellular location">
    <subcellularLocation>
        <location evidence="2">Cell projection</location>
        <location evidence="2">Lamellipodium</location>
    </subcellularLocation>
    <subcellularLocation>
        <location evidence="1">Cytoplasm</location>
        <location evidence="1">Cytoskeleton</location>
    </subcellularLocation>
</comment>
<dbReference type="GO" id="GO:0005856">
    <property type="term" value="C:cytoskeleton"/>
    <property type="evidence" value="ECO:0007669"/>
    <property type="project" value="UniProtKB-SubCell"/>
</dbReference>
<feature type="domain" description="SH3" evidence="12">
    <location>
        <begin position="507"/>
        <end position="566"/>
    </location>
</feature>
<dbReference type="STRING" id="947166.A0A1D1UNB5"/>
<dbReference type="GO" id="GO:0031209">
    <property type="term" value="C:SCAR complex"/>
    <property type="evidence" value="ECO:0007669"/>
    <property type="project" value="TreeGrafter"/>
</dbReference>
<dbReference type="SMART" id="SM00326">
    <property type="entry name" value="SH3"/>
    <property type="match status" value="1"/>
</dbReference>
<gene>
    <name evidence="13" type="primary">RvY_03282-1</name>
    <name evidence="13" type="synonym">RvY_03282.1</name>
    <name evidence="13" type="ORF">RvY_03282</name>
</gene>
<feature type="compositionally biased region" description="Polar residues" evidence="11">
    <location>
        <begin position="302"/>
        <end position="344"/>
    </location>
</feature>
<dbReference type="EMBL" id="BDGG01000001">
    <property type="protein sequence ID" value="GAU90931.1"/>
    <property type="molecule type" value="Genomic_DNA"/>
</dbReference>
<evidence type="ECO:0000313" key="14">
    <source>
        <dbReference type="Proteomes" id="UP000186922"/>
    </source>
</evidence>
<sequence>MELRRMEEAAEHPIYAILDQDIPEARQHLNDSNVNLEKLAHYCRNNYLQNADKQRALDETKNFTIQALASVAYQINAFSYHLMQLFDHQDVQVSEMETEVRHLNQTVSVHKEKIARREIGALATTNKPMQRQHKFLPPPLPERGSKYIRRTIDYSVLDDIGHGMKMAPTNGFARSSGGSGEYGTRKSVESNVYSVDGSGSAIYGRSPAGKAPLAMTTGTLSRNQARNMGDYRTPVVQPPPLPVIPGTMGPSSHYGPGHLANGLAAVHLQQQHAQQGQQSPYMDRSERSSINSSGRSRGHYQVDSSYSTMTTVPNSPSLRAGSTISSAHSPQPQSHYGSRSQQPVFQYPPPAPSNMPPRKLSNGSNGTNGNYGLTNGYPINGTVNGMVSNGSNGHHTIRPQQYSPLPPPPADLNPGTYSRISSYNESHTASPLPTSKQMQRISQNGHTAVSSPPLPPPPPPAMQPIISLTGGHLGMARPLAQQLQQHVRPQEVERLDSLEDPMMPPVSYLEKVVAVYDYQADKEDELTFMEGQIIYVMKKNDDGWYEGVMEGLRGLFPGNYVEACPTDGIGASMLDFPNRHTITH</sequence>
<evidence type="ECO:0000256" key="4">
    <source>
        <dbReference type="ARBA" id="ARBA00022443"/>
    </source>
</evidence>
<dbReference type="InterPro" id="IPR036028">
    <property type="entry name" value="SH3-like_dom_sf"/>
</dbReference>
<dbReference type="Pfam" id="PF14604">
    <property type="entry name" value="SH3_9"/>
    <property type="match status" value="1"/>
</dbReference>
<dbReference type="PRINTS" id="PR00499">
    <property type="entry name" value="P67PHOX"/>
</dbReference>
<dbReference type="GO" id="GO:0035591">
    <property type="term" value="F:signaling adaptor activity"/>
    <property type="evidence" value="ECO:0007669"/>
    <property type="project" value="TreeGrafter"/>
</dbReference>
<dbReference type="GO" id="GO:0017124">
    <property type="term" value="F:SH3 domain binding"/>
    <property type="evidence" value="ECO:0007669"/>
    <property type="project" value="TreeGrafter"/>
</dbReference>
<dbReference type="AlphaFoldDB" id="A0A1D1UNB5"/>